<organism evidence="1 2">
    <name type="scientific">Manihot esculenta</name>
    <name type="common">Cassava</name>
    <name type="synonym">Jatropha manihot</name>
    <dbReference type="NCBI Taxonomy" id="3983"/>
    <lineage>
        <taxon>Eukaryota</taxon>
        <taxon>Viridiplantae</taxon>
        <taxon>Streptophyta</taxon>
        <taxon>Embryophyta</taxon>
        <taxon>Tracheophyta</taxon>
        <taxon>Spermatophyta</taxon>
        <taxon>Magnoliopsida</taxon>
        <taxon>eudicotyledons</taxon>
        <taxon>Gunneridae</taxon>
        <taxon>Pentapetalae</taxon>
        <taxon>rosids</taxon>
        <taxon>fabids</taxon>
        <taxon>Malpighiales</taxon>
        <taxon>Euphorbiaceae</taxon>
        <taxon>Crotonoideae</taxon>
        <taxon>Manihoteae</taxon>
        <taxon>Manihot</taxon>
    </lineage>
</organism>
<evidence type="ECO:0000313" key="1">
    <source>
        <dbReference type="EMBL" id="KAG8636153.1"/>
    </source>
</evidence>
<dbReference type="Proteomes" id="UP000091857">
    <property type="component" value="Chromosome 16"/>
</dbReference>
<reference evidence="2" key="1">
    <citation type="journal article" date="2016" name="Nat. Biotechnol.">
        <title>Sequencing wild and cultivated cassava and related species reveals extensive interspecific hybridization and genetic diversity.</title>
        <authorList>
            <person name="Bredeson J.V."/>
            <person name="Lyons J.B."/>
            <person name="Prochnik S.E."/>
            <person name="Wu G.A."/>
            <person name="Ha C.M."/>
            <person name="Edsinger-Gonzales E."/>
            <person name="Grimwood J."/>
            <person name="Schmutz J."/>
            <person name="Rabbi I.Y."/>
            <person name="Egesi C."/>
            <person name="Nauluvula P."/>
            <person name="Lebot V."/>
            <person name="Ndunguru J."/>
            <person name="Mkamilo G."/>
            <person name="Bart R.S."/>
            <person name="Setter T.L."/>
            <person name="Gleadow R.M."/>
            <person name="Kulakow P."/>
            <person name="Ferguson M.E."/>
            <person name="Rounsley S."/>
            <person name="Rokhsar D.S."/>
        </authorList>
    </citation>
    <scope>NUCLEOTIDE SEQUENCE [LARGE SCALE GENOMIC DNA]</scope>
    <source>
        <strain evidence="2">cv. AM560-2</strain>
    </source>
</reference>
<accession>A0ACB7G9F9</accession>
<protein>
    <submittedName>
        <fullName evidence="1">Uncharacterized protein</fullName>
    </submittedName>
</protein>
<sequence length="1173" mass="129365">MLHKSFKPAKCKTSLKLAASRIKLLKNKRDAQVKQLKRELAQLLESGQDQTARIRVEHVVREEKTMAAYDLIEIYCELIVARLPIIESQKNCPIDLKEAIASLIFASPRCADVPELMDVRKHFTAKYGKEFVTAAVELRPDCGVSRLLVEKLSAKAPDGPTKIKILSAIAEEHNVTWDPKSFGEKDMKPPEDLLQNGPTTFEHSKVHGESPNIQEPSNSVDRGHPNFRAPSNYNDKHEQHVDSYGYNSRSSQHFQNVSSPAVNTGQAMPSGTSHLDPRTVGTGSNEREFRDSHAAEQSGFSLGRNSWNMEFKDATAAAQAAAESAERASMAARAAAQLSSQGRITRQHSTETKKAPVFRSRDEGLQTYAGPRVEGEHNDRDPVNNTPPRRIIRQHSTEAKKTYVSKSRDQGLQTGASSIVQGEHLTKDPVNNTPCRSSNSGMNHEQSFENEQDDLAGLAERFNNLKSTDKNSQLASSKSSSTSVDDYPQMSDFQMTDSHSRKNSDEMRSEGYFAVTGFRKQSSSISSHSQIPRDDHNVFSSFSHQKFSEEAAKEPFDQGNFQGNTKETSPFDNASVVFDDSGSDDDGFKLDEKGEYNGPDSGSYNLSDSEDRKSSHILANTSANSLRLNVEKSLGKSSLQSPFASDLPTTSVFSEGLTSDTVSSPADELLPVTFDDSDCPSSESEGEPNNSKLIGSTRTGTFPHKDIASSGHPETTQNERHHFLGSSLAEKENMGLNRKNQGNEVDPQNDSKFSYNYLQSNLTSSRLAKPQSKSNDNSKPAGFSSVKDDVQRYQSLDNLEDTISIKGSSSESGKELNFGILTGGLRNKGYKHPPYRRNPSNNSSLSKQAAEDNSARVKQSSSFLRVDSGSGSRDEEPYTEVVHTKINKNASLGTPLSHSDARDDEPGEALPQQTREPYIQEAAPEVNKRSGLRSYFAFNSSDSEEDLPKQTGNRSRPGPGFSRRTKQILTSNTLADSERNSYESRLPFDSSITPDYAMERQSSSSSSYTKEAQVMPTSQEKGSHYRGSSKQGRSTGQTFSKPISESKQSVLEESSSRSSYTTDTQHYPPQSKNSDNWRSSEQHRSAEPSKPIQEPKRSSQEENRKSSAREQPSNPPPRTASSGAGESTKASYSKDATPPSRENSINKASHVHPKLPDYDALTAHLLSLRQNRQ</sequence>
<keyword evidence="2" id="KW-1185">Reference proteome</keyword>
<comment type="caution">
    <text evidence="1">The sequence shown here is derived from an EMBL/GenBank/DDBJ whole genome shotgun (WGS) entry which is preliminary data.</text>
</comment>
<dbReference type="EMBL" id="CM004402">
    <property type="protein sequence ID" value="KAG8636153.1"/>
    <property type="molecule type" value="Genomic_DNA"/>
</dbReference>
<evidence type="ECO:0000313" key="2">
    <source>
        <dbReference type="Proteomes" id="UP000091857"/>
    </source>
</evidence>
<proteinExistence type="predicted"/>
<name>A0ACB7G9F9_MANES</name>
<gene>
    <name evidence="1" type="ORF">MANES_16G104700v8</name>
</gene>